<keyword evidence="12" id="KW-1185">Reference proteome</keyword>
<evidence type="ECO:0000256" key="3">
    <source>
        <dbReference type="ARBA" id="ARBA00013085"/>
    </source>
</evidence>
<sequence length="218" mass="24770">MALAIFDLDNTLIAGDSDYSWGVFLVEKQLVDAEVYRIANERFYQDYKNGTLDIRAYLTFSLAPLTHFTQDELCALHAEFMQKHVEPLMLPKAEALLRQHREQGDHLLIITATNGFITRPIAQRLGVDDILATDPEVIEGRHTGNFIGTPCFQAGKITNLQEWLKHHHHSLTGAYFYSDSINDLPLLELVDNPVAVDPDERLSAIANERNWNIISLRD</sequence>
<protein>
    <recommendedName>
        <fullName evidence="4">Histidinol-phosphatase</fullName>
        <ecNumber evidence="3">3.1.3.15</ecNumber>
    </recommendedName>
    <alternativeName>
        <fullName evidence="8">Histidinol-phosphate phosphatase</fullName>
    </alternativeName>
</protein>
<evidence type="ECO:0000313" key="12">
    <source>
        <dbReference type="Proteomes" id="UP000216101"/>
    </source>
</evidence>
<dbReference type="FunFam" id="3.40.50.1000:FF:000025">
    <property type="entry name" value="HAD hydrolase, family IB"/>
    <property type="match status" value="1"/>
</dbReference>
<comment type="similarity">
    <text evidence="2">Belongs to the HAD-like hydrolase superfamily. SerB family.</text>
</comment>
<dbReference type="NCBIfam" id="TIGR01488">
    <property type="entry name" value="HAD-SF-IB"/>
    <property type="match status" value="1"/>
</dbReference>
<evidence type="ECO:0000313" key="11">
    <source>
        <dbReference type="EMBL" id="OZY88049.1"/>
    </source>
</evidence>
<dbReference type="SUPFAM" id="SSF56784">
    <property type="entry name" value="HAD-like"/>
    <property type="match status" value="1"/>
</dbReference>
<keyword evidence="7" id="KW-0460">Magnesium</keyword>
<keyword evidence="6" id="KW-0378">Hydrolase</keyword>
<dbReference type="GO" id="GO:0004401">
    <property type="term" value="F:histidinol-phosphatase activity"/>
    <property type="evidence" value="ECO:0007669"/>
    <property type="project" value="UniProtKB-EC"/>
</dbReference>
<evidence type="ECO:0000256" key="2">
    <source>
        <dbReference type="ARBA" id="ARBA00009184"/>
    </source>
</evidence>
<evidence type="ECO:0000256" key="5">
    <source>
        <dbReference type="ARBA" id="ARBA00022723"/>
    </source>
</evidence>
<dbReference type="Gene3D" id="1.20.1440.100">
    <property type="entry name" value="SG protein - dephosphorylation function"/>
    <property type="match status" value="1"/>
</dbReference>
<evidence type="ECO:0000256" key="1">
    <source>
        <dbReference type="ARBA" id="ARBA00004970"/>
    </source>
</evidence>
<dbReference type="GO" id="GO:0046872">
    <property type="term" value="F:metal ion binding"/>
    <property type="evidence" value="ECO:0007669"/>
    <property type="project" value="UniProtKB-KW"/>
</dbReference>
<dbReference type="CDD" id="cd02612">
    <property type="entry name" value="HAD_PGPPase"/>
    <property type="match status" value="1"/>
</dbReference>
<evidence type="ECO:0000256" key="10">
    <source>
        <dbReference type="ARBA" id="ARBA00053547"/>
    </source>
</evidence>
<evidence type="ECO:0000256" key="9">
    <source>
        <dbReference type="ARBA" id="ARBA00052092"/>
    </source>
</evidence>
<dbReference type="Proteomes" id="UP000216101">
    <property type="component" value="Unassembled WGS sequence"/>
</dbReference>
<comment type="catalytic activity">
    <reaction evidence="9">
        <text>L-histidinol phosphate + H2O = L-histidinol + phosphate</text>
        <dbReference type="Rhea" id="RHEA:14465"/>
        <dbReference type="ChEBI" id="CHEBI:15377"/>
        <dbReference type="ChEBI" id="CHEBI:43474"/>
        <dbReference type="ChEBI" id="CHEBI:57699"/>
        <dbReference type="ChEBI" id="CHEBI:57980"/>
        <dbReference type="EC" id="3.1.3.15"/>
    </reaction>
    <physiologicalReaction direction="left-to-right" evidence="9">
        <dbReference type="Rhea" id="RHEA:14466"/>
    </physiologicalReaction>
</comment>
<evidence type="ECO:0000256" key="6">
    <source>
        <dbReference type="ARBA" id="ARBA00022801"/>
    </source>
</evidence>
<comment type="pathway">
    <text evidence="1">Amino-acid biosynthesis; L-histidine biosynthesis; L-histidine from 5-phospho-alpha-D-ribose 1-diphosphate: step 8/9.</text>
</comment>
<name>A0A266QFD3_9GAMM</name>
<dbReference type="Gene3D" id="3.40.50.1000">
    <property type="entry name" value="HAD superfamily/HAD-like"/>
    <property type="match status" value="1"/>
</dbReference>
<dbReference type="InterPro" id="IPR050582">
    <property type="entry name" value="HAD-like_SerB"/>
</dbReference>
<accession>A0A266QFD3</accession>
<comment type="function">
    <text evidence="10">Catalyzes the dephosphorylation of histidinol-phosphate to histidinol, the direct precursor of histidine.</text>
</comment>
<dbReference type="EMBL" id="NHNI01000001">
    <property type="protein sequence ID" value="OZY88049.1"/>
    <property type="molecule type" value="Genomic_DNA"/>
</dbReference>
<gene>
    <name evidence="11" type="ORF">CBP51_13050</name>
</gene>
<organism evidence="11 12">
    <name type="scientific">Cellvibrio mixtus</name>
    <dbReference type="NCBI Taxonomy" id="39650"/>
    <lineage>
        <taxon>Bacteria</taxon>
        <taxon>Pseudomonadati</taxon>
        <taxon>Pseudomonadota</taxon>
        <taxon>Gammaproteobacteria</taxon>
        <taxon>Cellvibrionales</taxon>
        <taxon>Cellvibrionaceae</taxon>
        <taxon>Cellvibrio</taxon>
    </lineage>
</organism>
<dbReference type="PANTHER" id="PTHR43344">
    <property type="entry name" value="PHOSPHOSERINE PHOSPHATASE"/>
    <property type="match status" value="1"/>
</dbReference>
<proteinExistence type="inferred from homology"/>
<reference evidence="12" key="1">
    <citation type="submission" date="2017-05" db="EMBL/GenBank/DDBJ databases">
        <authorList>
            <person name="Barney B.M."/>
        </authorList>
    </citation>
    <scope>NUCLEOTIDE SEQUENCE [LARGE SCALE GENOMIC DNA]</scope>
    <source>
        <strain evidence="12">PSBB022</strain>
    </source>
</reference>
<dbReference type="InterPro" id="IPR006385">
    <property type="entry name" value="HAD_hydro_SerB1"/>
</dbReference>
<dbReference type="EC" id="3.1.3.15" evidence="3"/>
<comment type="caution">
    <text evidence="11">The sequence shown here is derived from an EMBL/GenBank/DDBJ whole genome shotgun (WGS) entry which is preliminary data.</text>
</comment>
<evidence type="ECO:0000256" key="8">
    <source>
        <dbReference type="ARBA" id="ARBA00033209"/>
    </source>
</evidence>
<dbReference type="InterPro" id="IPR036412">
    <property type="entry name" value="HAD-like_sf"/>
</dbReference>
<dbReference type="InterPro" id="IPR023214">
    <property type="entry name" value="HAD_sf"/>
</dbReference>
<dbReference type="RefSeq" id="WP_094985321.1">
    <property type="nucleotide sequence ID" value="NZ_NHNI01000001.1"/>
</dbReference>
<dbReference type="AlphaFoldDB" id="A0A266QFD3"/>
<dbReference type="PANTHER" id="PTHR43344:SF13">
    <property type="entry name" value="PHOSPHATASE RV3661-RELATED"/>
    <property type="match status" value="1"/>
</dbReference>
<dbReference type="STRING" id="1209072.GCA_000766945_02974"/>
<dbReference type="NCBIfam" id="TIGR01490">
    <property type="entry name" value="HAD-SF-IB-hyp1"/>
    <property type="match status" value="1"/>
</dbReference>
<evidence type="ECO:0000256" key="7">
    <source>
        <dbReference type="ARBA" id="ARBA00022842"/>
    </source>
</evidence>
<dbReference type="Pfam" id="PF12710">
    <property type="entry name" value="HAD"/>
    <property type="match status" value="1"/>
</dbReference>
<keyword evidence="5" id="KW-0479">Metal-binding</keyword>
<evidence type="ECO:0000256" key="4">
    <source>
        <dbReference type="ARBA" id="ARBA00021697"/>
    </source>
</evidence>